<evidence type="ECO:0000313" key="6">
    <source>
        <dbReference type="WBParaSite" id="maker-uti_cns_0005129-snap-gene-0.2-mRNA-1"/>
    </source>
</evidence>
<dbReference type="AlphaFoldDB" id="A0A1I8H9W6"/>
<evidence type="ECO:0000313" key="5">
    <source>
        <dbReference type="Proteomes" id="UP000095280"/>
    </source>
</evidence>
<sequence length="231" mass="24758">MVEESPESVEVAEAAAAAAAADGPPLRIFGYGSLIWRPGFPYSGRIVGFAPGFKRRFYQGSVWHRGTPDLPGRVATLLPDPECCTWGVLYEVSGAESVLAAMAHLSEREARLGGYRLRRVTFRPLSAPSTTPPPDITAFTYVAEPDNRRYLGEAGLDRQARQVAMATGRAGANADYVRGVARFMACEVPDGPAQDRHVAELARLADTAMVELTRPSPMPAPSALSSLAMAP</sequence>
<dbReference type="SUPFAM" id="SSF110857">
    <property type="entry name" value="Gamma-glutamyl cyclotransferase-like"/>
    <property type="match status" value="1"/>
</dbReference>
<dbReference type="WBParaSite" id="maker-uti_cns_0005129-snap-gene-0.2-mRNA-1">
    <property type="protein sequence ID" value="maker-uti_cns_0005129-snap-gene-0.2-mRNA-1"/>
    <property type="gene ID" value="maker-uti_cns_0005129-snap-gene-0.2"/>
</dbReference>
<protein>
    <recommendedName>
        <fullName evidence="2">glutathione-specific gamma-glutamylcyclotransferase</fullName>
        <ecNumber evidence="2">4.3.2.7</ecNumber>
    </recommendedName>
</protein>
<dbReference type="PANTHER" id="PTHR12192:SF26">
    <property type="entry name" value="GLUTATHIONE-SPECIFIC GAMMA-GLUTAMYLCYCLOTRANSFERASE 1"/>
    <property type="match status" value="1"/>
</dbReference>
<name>A0A1I8H9W6_9PLAT</name>
<evidence type="ECO:0000256" key="4">
    <source>
        <dbReference type="ARBA" id="ARBA00048073"/>
    </source>
</evidence>
<accession>A0A1I8H9W6</accession>
<evidence type="ECO:0000256" key="3">
    <source>
        <dbReference type="ARBA" id="ARBA00023239"/>
    </source>
</evidence>
<dbReference type="InterPro" id="IPR036568">
    <property type="entry name" value="GGCT-like_sf"/>
</dbReference>
<dbReference type="InterPro" id="IPR013024">
    <property type="entry name" value="GGCT-like"/>
</dbReference>
<dbReference type="InterPro" id="IPR006840">
    <property type="entry name" value="ChaC"/>
</dbReference>
<proteinExistence type="inferred from homology"/>
<comment type="similarity">
    <text evidence="1">Belongs to the gamma-glutamylcyclotransferase family. ChaC subfamily.</text>
</comment>
<organism evidence="5 6">
    <name type="scientific">Macrostomum lignano</name>
    <dbReference type="NCBI Taxonomy" id="282301"/>
    <lineage>
        <taxon>Eukaryota</taxon>
        <taxon>Metazoa</taxon>
        <taxon>Spiralia</taxon>
        <taxon>Lophotrochozoa</taxon>
        <taxon>Platyhelminthes</taxon>
        <taxon>Rhabditophora</taxon>
        <taxon>Macrostomorpha</taxon>
        <taxon>Macrostomida</taxon>
        <taxon>Macrostomidae</taxon>
        <taxon>Macrostomum</taxon>
    </lineage>
</organism>
<keyword evidence="3" id="KW-0456">Lyase</keyword>
<dbReference type="CDD" id="cd06661">
    <property type="entry name" value="GGCT_like"/>
    <property type="match status" value="1"/>
</dbReference>
<dbReference type="PANTHER" id="PTHR12192">
    <property type="entry name" value="CATION TRANSPORT PROTEIN CHAC-RELATED"/>
    <property type="match status" value="1"/>
</dbReference>
<evidence type="ECO:0000256" key="1">
    <source>
        <dbReference type="ARBA" id="ARBA00009662"/>
    </source>
</evidence>
<dbReference type="Proteomes" id="UP000095280">
    <property type="component" value="Unplaced"/>
</dbReference>
<keyword evidence="5" id="KW-1185">Reference proteome</keyword>
<dbReference type="GO" id="GO:0006751">
    <property type="term" value="P:glutathione catabolic process"/>
    <property type="evidence" value="ECO:0007669"/>
    <property type="project" value="InterPro"/>
</dbReference>
<dbReference type="Pfam" id="PF04752">
    <property type="entry name" value="ChaC"/>
    <property type="match status" value="1"/>
</dbReference>
<dbReference type="Gene3D" id="3.10.490.10">
    <property type="entry name" value="Gamma-glutamyl cyclotransferase-like"/>
    <property type="match status" value="1"/>
</dbReference>
<dbReference type="EC" id="4.3.2.7" evidence="2"/>
<dbReference type="GO" id="GO:0005737">
    <property type="term" value="C:cytoplasm"/>
    <property type="evidence" value="ECO:0007669"/>
    <property type="project" value="TreeGrafter"/>
</dbReference>
<evidence type="ECO:0000256" key="2">
    <source>
        <dbReference type="ARBA" id="ARBA00012344"/>
    </source>
</evidence>
<comment type="catalytic activity">
    <reaction evidence="4">
        <text>glutathione = L-cysteinylglycine + 5-oxo-L-proline</text>
        <dbReference type="Rhea" id="RHEA:47724"/>
        <dbReference type="ChEBI" id="CHEBI:57925"/>
        <dbReference type="ChEBI" id="CHEBI:58402"/>
        <dbReference type="ChEBI" id="CHEBI:61694"/>
        <dbReference type="EC" id="4.3.2.7"/>
    </reaction>
</comment>
<reference evidence="6" key="1">
    <citation type="submission" date="2016-11" db="UniProtKB">
        <authorList>
            <consortium name="WormBaseParasite"/>
        </authorList>
    </citation>
    <scope>IDENTIFICATION</scope>
</reference>
<dbReference type="GO" id="GO:0061928">
    <property type="term" value="F:glutathione specific gamma-glutamylcyclotransferase activity"/>
    <property type="evidence" value="ECO:0007669"/>
    <property type="project" value="UniProtKB-EC"/>
</dbReference>